<evidence type="ECO:0000313" key="1">
    <source>
        <dbReference type="EMBL" id="VEL39860.1"/>
    </source>
</evidence>
<dbReference type="Proteomes" id="UP000784294">
    <property type="component" value="Unassembled WGS sequence"/>
</dbReference>
<protein>
    <submittedName>
        <fullName evidence="1">Uncharacterized protein</fullName>
    </submittedName>
</protein>
<evidence type="ECO:0000313" key="2">
    <source>
        <dbReference type="Proteomes" id="UP000784294"/>
    </source>
</evidence>
<comment type="caution">
    <text evidence="1">The sequence shown here is derived from an EMBL/GenBank/DDBJ whole genome shotgun (WGS) entry which is preliminary data.</text>
</comment>
<proteinExistence type="predicted"/>
<sequence length="215" mass="24082">MVIGLPRANHQNGQPISYDLLARPINSLGQFNFSQKPGLLTVVGRYLAKHIFPEHQELHLERSSNSDLEFDAFEPRKPRRSVKVVLNISRLLPTDQREKPIPSGTNTAFLNGLELSADQEWALALRVCTKFPNDLEGFSSFYLMTEFAGILGNDALGQFFLLRLLPLECMLFHSSCEPWLTDPYSTIFSEGSEAGNPIVHGDAGRWLQTKSVSHA</sequence>
<name>A0A448XM09_9PLAT</name>
<dbReference type="AlphaFoldDB" id="A0A448XM09"/>
<keyword evidence="2" id="KW-1185">Reference proteome</keyword>
<organism evidence="1 2">
    <name type="scientific">Protopolystoma xenopodis</name>
    <dbReference type="NCBI Taxonomy" id="117903"/>
    <lineage>
        <taxon>Eukaryota</taxon>
        <taxon>Metazoa</taxon>
        <taxon>Spiralia</taxon>
        <taxon>Lophotrochozoa</taxon>
        <taxon>Platyhelminthes</taxon>
        <taxon>Monogenea</taxon>
        <taxon>Polyopisthocotylea</taxon>
        <taxon>Polystomatidea</taxon>
        <taxon>Polystomatidae</taxon>
        <taxon>Protopolystoma</taxon>
    </lineage>
</organism>
<dbReference type="EMBL" id="CAAALY010262805">
    <property type="protein sequence ID" value="VEL39860.1"/>
    <property type="molecule type" value="Genomic_DNA"/>
</dbReference>
<accession>A0A448XM09</accession>
<reference evidence="1" key="1">
    <citation type="submission" date="2018-11" db="EMBL/GenBank/DDBJ databases">
        <authorList>
            <consortium name="Pathogen Informatics"/>
        </authorList>
    </citation>
    <scope>NUCLEOTIDE SEQUENCE</scope>
</reference>
<gene>
    <name evidence="1" type="ORF">PXEA_LOCUS33300</name>
</gene>